<dbReference type="STRING" id="1798704.A3J93_01275"/>
<evidence type="ECO:0000259" key="3">
    <source>
        <dbReference type="Pfam" id="PF18915"/>
    </source>
</evidence>
<accession>A0A1F6NY12</accession>
<keyword evidence="2" id="KW-1133">Transmembrane helix</keyword>
<evidence type="ECO:0000313" key="5">
    <source>
        <dbReference type="Proteomes" id="UP000177907"/>
    </source>
</evidence>
<keyword evidence="1" id="KW-0175">Coiled coil</keyword>
<feature type="coiled-coil region" evidence="1">
    <location>
        <begin position="155"/>
        <end position="209"/>
    </location>
</feature>
<comment type="caution">
    <text evidence="4">The sequence shown here is derived from an EMBL/GenBank/DDBJ whole genome shotgun (WGS) entry which is preliminary data.</text>
</comment>
<sequence length="439" mass="47100">MSRDLIQKLKQLKHGSAKPRAEWLKSNREILLSQIRNTTVDLGVKQSTYHINNIWTGLAIFFPKPLVYNVMRPMAVLLIVTMVATSGWITTVDAAYNTLPGDWLYSAKRVAEKTQVTVASVVGAKTTETKLHSEFAKRRASEAKQIVKGTDPKKNEKVTQVVNDLKQEIKNVNANLEEIKSDGVSASVIKDVKQDAEQIKNVLQEVKTDLLAAVATSSTDSMANDAMAKQVSEAKDMVKDASVKAVEVMVAKHLEGDTSVSVAELKQEISTTLATMATESDATKLTIDATQAVVDAAKVEAKEATKAPAVNTSTKELSDKISAMADTTKEAVVKSDEAKVVTDQKITEGQDLLAKGEFSGAVDKIKEATVAASAVEKINDEAMAKVQTVLPVASVVKEVAPILATASTTPIQVIVSTSTATATPKVQVQVIVTTTVNKK</sequence>
<keyword evidence="2" id="KW-0812">Transmembrane</keyword>
<gene>
    <name evidence="4" type="ORF">A3J93_01275</name>
</gene>
<evidence type="ECO:0000256" key="1">
    <source>
        <dbReference type="SAM" id="Coils"/>
    </source>
</evidence>
<protein>
    <recommendedName>
        <fullName evidence="3">DUF5667 domain-containing protein</fullName>
    </recommendedName>
</protein>
<dbReference type="EMBL" id="MFQZ01000001">
    <property type="protein sequence ID" value="OGH88710.1"/>
    <property type="molecule type" value="Genomic_DNA"/>
</dbReference>
<proteinExistence type="predicted"/>
<evidence type="ECO:0000256" key="2">
    <source>
        <dbReference type="SAM" id="Phobius"/>
    </source>
</evidence>
<dbReference type="Proteomes" id="UP000177907">
    <property type="component" value="Unassembled WGS sequence"/>
</dbReference>
<keyword evidence="2" id="KW-0472">Membrane</keyword>
<reference evidence="4 5" key="1">
    <citation type="journal article" date="2016" name="Nat. Commun.">
        <title>Thousands of microbial genomes shed light on interconnected biogeochemical processes in an aquifer system.</title>
        <authorList>
            <person name="Anantharaman K."/>
            <person name="Brown C.T."/>
            <person name="Hug L.A."/>
            <person name="Sharon I."/>
            <person name="Castelle C.J."/>
            <person name="Probst A.J."/>
            <person name="Thomas B.C."/>
            <person name="Singh A."/>
            <person name="Wilkins M.J."/>
            <person name="Karaoz U."/>
            <person name="Brodie E.L."/>
            <person name="Williams K.H."/>
            <person name="Hubbard S.S."/>
            <person name="Banfield J.F."/>
        </authorList>
    </citation>
    <scope>NUCLEOTIDE SEQUENCE [LARGE SCALE GENOMIC DNA]</scope>
</reference>
<evidence type="ECO:0000313" key="4">
    <source>
        <dbReference type="EMBL" id="OGH88710.1"/>
    </source>
</evidence>
<feature type="domain" description="DUF5667" evidence="3">
    <location>
        <begin position="98"/>
        <end position="207"/>
    </location>
</feature>
<dbReference type="Pfam" id="PF18915">
    <property type="entry name" value="DUF5667"/>
    <property type="match status" value="1"/>
</dbReference>
<organism evidence="4 5">
    <name type="scientific">Candidatus Magasanikbacteria bacterium RIFOXYC2_FULL_42_28</name>
    <dbReference type="NCBI Taxonomy" id="1798704"/>
    <lineage>
        <taxon>Bacteria</taxon>
        <taxon>Candidatus Magasanikiibacteriota</taxon>
    </lineage>
</organism>
<dbReference type="AlphaFoldDB" id="A0A1F6NY12"/>
<feature type="transmembrane region" description="Helical" evidence="2">
    <location>
        <begin position="70"/>
        <end position="89"/>
    </location>
</feature>
<name>A0A1F6NY12_9BACT</name>
<dbReference type="InterPro" id="IPR043725">
    <property type="entry name" value="DUF5667"/>
</dbReference>